<evidence type="ECO:0000256" key="1">
    <source>
        <dbReference type="ARBA" id="ARBA00022741"/>
    </source>
</evidence>
<dbReference type="InterPro" id="IPR003749">
    <property type="entry name" value="ThiS/MoaD-like"/>
</dbReference>
<evidence type="ECO:0000313" key="5">
    <source>
        <dbReference type="Proteomes" id="UP000262802"/>
    </source>
</evidence>
<organism evidence="4 5">
    <name type="scientific">Hymenobacter oligotrophus</name>
    <dbReference type="NCBI Taxonomy" id="2319843"/>
    <lineage>
        <taxon>Bacteria</taxon>
        <taxon>Pseudomonadati</taxon>
        <taxon>Bacteroidota</taxon>
        <taxon>Cytophagia</taxon>
        <taxon>Cytophagales</taxon>
        <taxon>Hymenobacteraceae</taxon>
        <taxon>Hymenobacter</taxon>
    </lineage>
</organism>
<dbReference type="NCBIfam" id="TIGR01682">
    <property type="entry name" value="moaD"/>
    <property type="match status" value="1"/>
</dbReference>
<dbReference type="Proteomes" id="UP000262802">
    <property type="component" value="Chromosome"/>
</dbReference>
<dbReference type="PANTHER" id="PTHR33359:SF1">
    <property type="entry name" value="MOLYBDOPTERIN SYNTHASE SULFUR CARRIER SUBUNIT"/>
    <property type="match status" value="1"/>
</dbReference>
<accession>A0A3B7QX65</accession>
<dbReference type="CDD" id="cd00754">
    <property type="entry name" value="Ubl_MoaD"/>
    <property type="match status" value="1"/>
</dbReference>
<dbReference type="PANTHER" id="PTHR33359">
    <property type="entry name" value="MOLYBDOPTERIN SYNTHASE SULFUR CARRIER SUBUNIT"/>
    <property type="match status" value="1"/>
</dbReference>
<dbReference type="GO" id="GO:1990133">
    <property type="term" value="C:molybdopterin adenylyltransferase complex"/>
    <property type="evidence" value="ECO:0007669"/>
    <property type="project" value="TreeGrafter"/>
</dbReference>
<dbReference type="Pfam" id="PF02597">
    <property type="entry name" value="ThiS"/>
    <property type="match status" value="1"/>
</dbReference>
<dbReference type="OrthoDB" id="598356at2"/>
<name>A0A3B7QX65_9BACT</name>
<evidence type="ECO:0000313" key="4">
    <source>
        <dbReference type="EMBL" id="AYA36135.1"/>
    </source>
</evidence>
<dbReference type="KEGG" id="hyh:D3Y59_03095"/>
<dbReference type="GO" id="GO:0006777">
    <property type="term" value="P:Mo-molybdopterin cofactor biosynthetic process"/>
    <property type="evidence" value="ECO:0007669"/>
    <property type="project" value="InterPro"/>
</dbReference>
<dbReference type="UniPathway" id="UPA00344"/>
<keyword evidence="1" id="KW-0547">Nucleotide-binding</keyword>
<gene>
    <name evidence="4" type="primary">moaD</name>
    <name evidence="4" type="ORF">D3Y59_03095</name>
</gene>
<reference evidence="4 5" key="1">
    <citation type="submission" date="2018-09" db="EMBL/GenBank/DDBJ databases">
        <title>Hymenobacter medium sp. nov., isolated from R2A medium.</title>
        <authorList>
            <person name="Yingchao G."/>
        </authorList>
    </citation>
    <scope>NUCLEOTIDE SEQUENCE [LARGE SCALE GENOMIC DNA]</scope>
    <source>
        <strain evidence="5">sh-6</strain>
    </source>
</reference>
<evidence type="ECO:0000256" key="2">
    <source>
        <dbReference type="ARBA" id="ARBA00024200"/>
    </source>
</evidence>
<evidence type="ECO:0000256" key="3">
    <source>
        <dbReference type="ARBA" id="ARBA00024247"/>
    </source>
</evidence>
<dbReference type="InterPro" id="IPR012675">
    <property type="entry name" value="Beta-grasp_dom_sf"/>
</dbReference>
<proteinExistence type="inferred from homology"/>
<dbReference type="Gene3D" id="3.10.20.30">
    <property type="match status" value="1"/>
</dbReference>
<sequence>MNLSIALFGITREIVGAPTLEVALQPGQSVQQLLEQLRQTYPALGELRSLAVAVNNEYAPADALLQEHDEIALIPPVSGG</sequence>
<dbReference type="SUPFAM" id="SSF54285">
    <property type="entry name" value="MoaD/ThiS"/>
    <property type="match status" value="1"/>
</dbReference>
<dbReference type="RefSeq" id="WP_119443722.1">
    <property type="nucleotide sequence ID" value="NZ_CP032317.1"/>
</dbReference>
<comment type="similarity">
    <text evidence="2">Belongs to the MoaD family.</text>
</comment>
<keyword evidence="5" id="KW-1185">Reference proteome</keyword>
<dbReference type="InterPro" id="IPR044672">
    <property type="entry name" value="MOCS2A"/>
</dbReference>
<dbReference type="EMBL" id="CP032317">
    <property type="protein sequence ID" value="AYA36135.1"/>
    <property type="molecule type" value="Genomic_DNA"/>
</dbReference>
<dbReference type="InterPro" id="IPR016155">
    <property type="entry name" value="Mopterin_synth/thiamin_S_b"/>
</dbReference>
<dbReference type="GO" id="GO:0000166">
    <property type="term" value="F:nucleotide binding"/>
    <property type="evidence" value="ECO:0007669"/>
    <property type="project" value="UniProtKB-KW"/>
</dbReference>
<dbReference type="AlphaFoldDB" id="A0A3B7QX65"/>
<protein>
    <recommendedName>
        <fullName evidence="3">Molybdopterin synthase sulfur carrier subunit</fullName>
    </recommendedName>
</protein>